<sequence>MTSLKTNPPRSILIGKQKDQVHANVRIGYGKARSNGSDVSDTEYPVVPIPAYLTDETSSNDSYRASQPSSLRSWIPESVGTPDTQRTSVASRPGSKGTDLIAPIPRLPASISNNTSVGSHSDSGHSSTPSVDDEITPVPQPSVERGLSPEFKSDRSEQVQPKVETVAEDDVGNAVLLKRGKKKVTTQKYFLTAGLIAVK</sequence>
<reference evidence="2 3" key="1">
    <citation type="submission" date="2017-06" db="EMBL/GenBank/DDBJ databases">
        <title>Genome of Fusarium nygamai isolate CS10214.</title>
        <authorList>
            <person name="Gardiner D.M."/>
            <person name="Obanor F."/>
            <person name="Kazan K."/>
        </authorList>
    </citation>
    <scope>NUCLEOTIDE SEQUENCE [LARGE SCALE GENOMIC DNA]</scope>
    <source>
        <strain evidence="2 3">CS10214</strain>
    </source>
</reference>
<keyword evidence="3" id="KW-1185">Reference proteome</keyword>
<organism evidence="2 3">
    <name type="scientific">Gibberella nygamai</name>
    <name type="common">Bean root rot disease fungus</name>
    <name type="synonym">Fusarium nygamai</name>
    <dbReference type="NCBI Taxonomy" id="42673"/>
    <lineage>
        <taxon>Eukaryota</taxon>
        <taxon>Fungi</taxon>
        <taxon>Dikarya</taxon>
        <taxon>Ascomycota</taxon>
        <taxon>Pezizomycotina</taxon>
        <taxon>Sordariomycetes</taxon>
        <taxon>Hypocreomycetidae</taxon>
        <taxon>Hypocreales</taxon>
        <taxon>Nectriaceae</taxon>
        <taxon>Fusarium</taxon>
        <taxon>Fusarium fujikuroi species complex</taxon>
    </lineage>
</organism>
<name>A0A2K0WT70_GIBNY</name>
<evidence type="ECO:0000256" key="1">
    <source>
        <dbReference type="SAM" id="MobiDB-lite"/>
    </source>
</evidence>
<dbReference type="Proteomes" id="UP000236664">
    <property type="component" value="Unassembled WGS sequence"/>
</dbReference>
<dbReference type="OrthoDB" id="10313814at2759"/>
<evidence type="ECO:0000313" key="3">
    <source>
        <dbReference type="Proteomes" id="UP000236664"/>
    </source>
</evidence>
<evidence type="ECO:0000313" key="2">
    <source>
        <dbReference type="EMBL" id="PNP85459.1"/>
    </source>
</evidence>
<feature type="compositionally biased region" description="Polar residues" evidence="1">
    <location>
        <begin position="55"/>
        <end position="72"/>
    </location>
</feature>
<feature type="compositionally biased region" description="Low complexity" evidence="1">
    <location>
        <begin position="115"/>
        <end position="130"/>
    </location>
</feature>
<dbReference type="EMBL" id="MTQA01000019">
    <property type="protein sequence ID" value="PNP85459.1"/>
    <property type="molecule type" value="Genomic_DNA"/>
</dbReference>
<dbReference type="STRING" id="42673.A0A2K0WT70"/>
<feature type="region of interest" description="Disordered" evidence="1">
    <location>
        <begin position="51"/>
        <end position="162"/>
    </location>
</feature>
<accession>A0A2K0WT70</accession>
<dbReference type="AlphaFoldDB" id="A0A2K0WT70"/>
<feature type="compositionally biased region" description="Polar residues" evidence="1">
    <location>
        <begin position="81"/>
        <end position="90"/>
    </location>
</feature>
<comment type="caution">
    <text evidence="2">The sequence shown here is derived from an EMBL/GenBank/DDBJ whole genome shotgun (WGS) entry which is preliminary data.</text>
</comment>
<proteinExistence type="predicted"/>
<protein>
    <submittedName>
        <fullName evidence="2">Uncharacterized protein</fullName>
    </submittedName>
</protein>
<gene>
    <name evidence="2" type="ORF">FNYG_01288</name>
</gene>